<keyword evidence="4" id="KW-0997">Cell inner membrane</keyword>
<reference evidence="11" key="1">
    <citation type="submission" date="2017-09" db="EMBL/GenBank/DDBJ databases">
        <title>Depth-based differentiation of microbial function through sediment-hosted aquifers and enrichment of novel symbionts in the deep terrestrial subsurface.</title>
        <authorList>
            <person name="Probst A.J."/>
            <person name="Ladd B."/>
            <person name="Jarett J.K."/>
            <person name="Geller-Mcgrath D.E."/>
            <person name="Sieber C.M.K."/>
            <person name="Emerson J.B."/>
            <person name="Anantharaman K."/>
            <person name="Thomas B.C."/>
            <person name="Malmstrom R."/>
            <person name="Stieglmeier M."/>
            <person name="Klingl A."/>
            <person name="Woyke T."/>
            <person name="Ryan C.M."/>
            <person name="Banfield J.F."/>
        </authorList>
    </citation>
    <scope>NUCLEOTIDE SEQUENCE [LARGE SCALE GENOMIC DNA]</scope>
</reference>
<proteinExistence type="inferred from homology"/>
<evidence type="ECO:0000256" key="2">
    <source>
        <dbReference type="ARBA" id="ARBA00005745"/>
    </source>
</evidence>
<keyword evidence="3" id="KW-1003">Cell membrane</keyword>
<feature type="transmembrane region" description="Helical" evidence="8">
    <location>
        <begin position="221"/>
        <end position="240"/>
    </location>
</feature>
<dbReference type="InterPro" id="IPR018076">
    <property type="entry name" value="T2SS_GspF_dom"/>
</dbReference>
<feature type="domain" description="Type II secretion system protein GspF" evidence="9">
    <location>
        <begin position="68"/>
        <end position="191"/>
    </location>
</feature>
<evidence type="ECO:0000256" key="4">
    <source>
        <dbReference type="ARBA" id="ARBA00022519"/>
    </source>
</evidence>
<evidence type="ECO:0000256" key="5">
    <source>
        <dbReference type="ARBA" id="ARBA00022692"/>
    </source>
</evidence>
<evidence type="ECO:0000259" key="9">
    <source>
        <dbReference type="Pfam" id="PF00482"/>
    </source>
</evidence>
<dbReference type="GO" id="GO:0005886">
    <property type="term" value="C:plasma membrane"/>
    <property type="evidence" value="ECO:0007669"/>
    <property type="project" value="UniProtKB-SubCell"/>
</dbReference>
<evidence type="ECO:0000256" key="8">
    <source>
        <dbReference type="SAM" id="Phobius"/>
    </source>
</evidence>
<dbReference type="AlphaFoldDB" id="A0A2H0VBV4"/>
<dbReference type="InterPro" id="IPR042094">
    <property type="entry name" value="T2SS_GspF_sf"/>
</dbReference>
<feature type="domain" description="Type II secretion system protein GspF" evidence="9">
    <location>
        <begin position="271"/>
        <end position="393"/>
    </location>
</feature>
<feature type="transmembrane region" description="Helical" evidence="8">
    <location>
        <begin position="168"/>
        <end position="190"/>
    </location>
</feature>
<name>A0A2H0VBV4_9BACT</name>
<dbReference type="PRINTS" id="PR00812">
    <property type="entry name" value="BCTERIALGSPF"/>
</dbReference>
<dbReference type="PANTHER" id="PTHR30012">
    <property type="entry name" value="GENERAL SECRETION PATHWAY PROTEIN"/>
    <property type="match status" value="1"/>
</dbReference>
<dbReference type="EMBL" id="PFAL01000008">
    <property type="protein sequence ID" value="PIR95770.1"/>
    <property type="molecule type" value="Genomic_DNA"/>
</dbReference>
<evidence type="ECO:0000256" key="3">
    <source>
        <dbReference type="ARBA" id="ARBA00022475"/>
    </source>
</evidence>
<dbReference type="Pfam" id="PF00482">
    <property type="entry name" value="T2SSF"/>
    <property type="match status" value="2"/>
</dbReference>
<dbReference type="Gene3D" id="1.20.81.30">
    <property type="entry name" value="Type II secretion system (T2SS), domain F"/>
    <property type="match status" value="2"/>
</dbReference>
<organism evidence="10 11">
    <name type="scientific">Candidatus Falkowbacteria bacterium CG10_big_fil_rev_8_21_14_0_10_37_18</name>
    <dbReference type="NCBI Taxonomy" id="1974562"/>
    <lineage>
        <taxon>Bacteria</taxon>
        <taxon>Candidatus Falkowiibacteriota</taxon>
    </lineage>
</organism>
<dbReference type="Proteomes" id="UP000229972">
    <property type="component" value="Unassembled WGS sequence"/>
</dbReference>
<feature type="transmembrane region" description="Helical" evidence="8">
    <location>
        <begin position="374"/>
        <end position="395"/>
    </location>
</feature>
<accession>A0A2H0VBV4</accession>
<evidence type="ECO:0000256" key="1">
    <source>
        <dbReference type="ARBA" id="ARBA00004429"/>
    </source>
</evidence>
<comment type="caution">
    <text evidence="10">The sequence shown here is derived from an EMBL/GenBank/DDBJ whole genome shotgun (WGS) entry which is preliminary data.</text>
</comment>
<keyword evidence="5 8" id="KW-0812">Transmembrane</keyword>
<evidence type="ECO:0000256" key="7">
    <source>
        <dbReference type="ARBA" id="ARBA00023136"/>
    </source>
</evidence>
<keyword evidence="7 8" id="KW-0472">Membrane</keyword>
<dbReference type="PANTHER" id="PTHR30012:SF0">
    <property type="entry name" value="TYPE II SECRETION SYSTEM PROTEIN F-RELATED"/>
    <property type="match status" value="1"/>
</dbReference>
<evidence type="ECO:0000313" key="10">
    <source>
        <dbReference type="EMBL" id="PIR95770.1"/>
    </source>
</evidence>
<dbReference type="InterPro" id="IPR003004">
    <property type="entry name" value="GspF/PilC"/>
</dbReference>
<evidence type="ECO:0000256" key="6">
    <source>
        <dbReference type="ARBA" id="ARBA00022989"/>
    </source>
</evidence>
<comment type="subcellular location">
    <subcellularLocation>
        <location evidence="1">Cell inner membrane</location>
        <topology evidence="1">Multi-pass membrane protein</topology>
    </subcellularLocation>
</comment>
<gene>
    <name evidence="10" type="ORF">COT93_00550</name>
</gene>
<dbReference type="FunFam" id="1.20.81.30:FF:000001">
    <property type="entry name" value="Type II secretion system protein F"/>
    <property type="match status" value="1"/>
</dbReference>
<keyword evidence="6 8" id="KW-1133">Transmembrane helix</keyword>
<protein>
    <submittedName>
        <fullName evidence="10">Type II secretion system protein F</fullName>
    </submittedName>
</protein>
<evidence type="ECO:0000313" key="11">
    <source>
        <dbReference type="Proteomes" id="UP000229972"/>
    </source>
</evidence>
<sequence>MSIFKYQAENEEGATKSGLTVSVSENEAIIKLRKVGLNAVGLTDVTNTLYIRFLQIIAPIKNKDLVVFARQFSVMISANVPVVESLIVLIDQTNNLSLQNMIASIAFDVESGLLLSDAFSKYPKIFSEFFVNILRSGETSGKLDEVLNYLADETEKNYDINSKIKGAMIYPGFIISALFGVGLVLMIYVIPNLTTILTETGAQLPLSTRLVIGTSDFLRNYSVLLLLLIAALGVAWKLYLRTYNGRYFFDSLKLHLPIFGPLFKYIYLMRFSRSLSTLLKGGVTITRSLEIVANVVGNFVYKELILETLESVNDGNPLSTVFESSEYVPKMVPQMMSVGERTGKIDSVLDRVTDFYTRESSNMLDNLSKLMEPLIMVVMGIGVGIMVAAVLLPMYNLASQF</sequence>
<comment type="similarity">
    <text evidence="2">Belongs to the GSP F family.</text>
</comment>